<feature type="transmembrane region" description="Helical" evidence="6">
    <location>
        <begin position="69"/>
        <end position="92"/>
    </location>
</feature>
<reference evidence="8 9" key="1">
    <citation type="submission" date="2020-04" db="EMBL/GenBank/DDBJ databases">
        <authorList>
            <person name="Wallbank WR R."/>
            <person name="Pardo Diaz C."/>
            <person name="Kozak K."/>
            <person name="Martin S."/>
            <person name="Jiggins C."/>
            <person name="Moest M."/>
            <person name="Warren A I."/>
            <person name="Byers J.R.P. K."/>
            <person name="Montejo-Kovacevich G."/>
            <person name="Yen C E."/>
        </authorList>
    </citation>
    <scope>NUCLEOTIDE SEQUENCE [LARGE SCALE GENOMIC DNA]</scope>
</reference>
<evidence type="ECO:0000256" key="3">
    <source>
        <dbReference type="ARBA" id="ARBA00022692"/>
    </source>
</evidence>
<comment type="similarity">
    <text evidence="2 6">Belongs to the tetraspanin (TM4SF) family.</text>
</comment>
<keyword evidence="3 6" id="KW-0812">Transmembrane</keyword>
<dbReference type="Proteomes" id="UP000494106">
    <property type="component" value="Unassembled WGS sequence"/>
</dbReference>
<evidence type="ECO:0000313" key="8">
    <source>
        <dbReference type="EMBL" id="CAB3234635.1"/>
    </source>
</evidence>
<feature type="compositionally biased region" description="Basic and acidic residues" evidence="7">
    <location>
        <begin position="281"/>
        <end position="291"/>
    </location>
</feature>
<dbReference type="PANTHER" id="PTHR19282">
    <property type="entry name" value="TETRASPANIN"/>
    <property type="match status" value="1"/>
</dbReference>
<keyword evidence="4 6" id="KW-1133">Transmembrane helix</keyword>
<name>A0A8S0ZMH7_ARCPL</name>
<dbReference type="InterPro" id="IPR018499">
    <property type="entry name" value="Tetraspanin/Peripherin"/>
</dbReference>
<accession>A0A8S0ZMH7</accession>
<dbReference type="OrthoDB" id="9972904at2759"/>
<proteinExistence type="inferred from homology"/>
<dbReference type="InterPro" id="IPR000301">
    <property type="entry name" value="Tetraspanin_animals"/>
</dbReference>
<protein>
    <recommendedName>
        <fullName evidence="6">Tetraspanin</fullName>
    </recommendedName>
</protein>
<dbReference type="SUPFAM" id="SSF48652">
    <property type="entry name" value="Tetraspanin"/>
    <property type="match status" value="1"/>
</dbReference>
<organism evidence="8 9">
    <name type="scientific">Arctia plantaginis</name>
    <name type="common">Wood tiger moth</name>
    <name type="synonym">Phalaena plantaginis</name>
    <dbReference type="NCBI Taxonomy" id="874455"/>
    <lineage>
        <taxon>Eukaryota</taxon>
        <taxon>Metazoa</taxon>
        <taxon>Ecdysozoa</taxon>
        <taxon>Arthropoda</taxon>
        <taxon>Hexapoda</taxon>
        <taxon>Insecta</taxon>
        <taxon>Pterygota</taxon>
        <taxon>Neoptera</taxon>
        <taxon>Endopterygota</taxon>
        <taxon>Lepidoptera</taxon>
        <taxon>Glossata</taxon>
        <taxon>Ditrysia</taxon>
        <taxon>Noctuoidea</taxon>
        <taxon>Erebidae</taxon>
        <taxon>Arctiinae</taxon>
        <taxon>Arctia</taxon>
    </lineage>
</organism>
<keyword evidence="5 6" id="KW-0472">Membrane</keyword>
<comment type="caution">
    <text evidence="8">The sequence shown here is derived from an EMBL/GenBank/DDBJ whole genome shotgun (WGS) entry which is preliminary data.</text>
</comment>
<dbReference type="AlphaFoldDB" id="A0A8S0ZMH7"/>
<sequence length="303" mass="33848">MAAEENKQSSQMKFTKTDTEYNMKSVRFLLLTITAMFIAIGLLMIILGNSVYAHYHSFTFFYEHRVGSYVTPSALCVFVGLALLIVSVFGFFGSLKRSTCLVNIYAVILTLVFIFKLVIVCMAFTMDAETLINSFDIPVWNFEDPEVQAEVDYLQSSLGCCGSNDYTDYIGANFPSNRSTVVASKLVNGDLISIILPASCCLNQNEQFCSRMWSTGCKRALANVMVQNAIVIGVLGVSVMFINLLGIIFALLLARSIRKMKSEKAMMVWKIKEQMIMARQAEEEQKKEQPDHVYITPPATSLA</sequence>
<feature type="region of interest" description="Disordered" evidence="7">
    <location>
        <begin position="281"/>
        <end position="303"/>
    </location>
</feature>
<dbReference type="Gene3D" id="1.10.1450.10">
    <property type="entry name" value="Tetraspanin"/>
    <property type="match status" value="1"/>
</dbReference>
<evidence type="ECO:0000256" key="6">
    <source>
        <dbReference type="RuleBase" id="RU361218"/>
    </source>
</evidence>
<evidence type="ECO:0000256" key="1">
    <source>
        <dbReference type="ARBA" id="ARBA00004141"/>
    </source>
</evidence>
<dbReference type="Pfam" id="PF00335">
    <property type="entry name" value="Tetraspanin"/>
    <property type="match status" value="1"/>
</dbReference>
<dbReference type="InterPro" id="IPR008952">
    <property type="entry name" value="Tetraspanin_EC2_sf"/>
</dbReference>
<dbReference type="CDD" id="cd03127">
    <property type="entry name" value="tetraspanin_LEL"/>
    <property type="match status" value="1"/>
</dbReference>
<evidence type="ECO:0000313" key="9">
    <source>
        <dbReference type="Proteomes" id="UP000494106"/>
    </source>
</evidence>
<evidence type="ECO:0000256" key="5">
    <source>
        <dbReference type="ARBA" id="ARBA00023136"/>
    </source>
</evidence>
<evidence type="ECO:0000256" key="4">
    <source>
        <dbReference type="ARBA" id="ARBA00022989"/>
    </source>
</evidence>
<keyword evidence="9" id="KW-1185">Reference proteome</keyword>
<dbReference type="PANTHER" id="PTHR19282:SF28">
    <property type="entry name" value="TETRASPANIN"/>
    <property type="match status" value="1"/>
</dbReference>
<dbReference type="GO" id="GO:0005886">
    <property type="term" value="C:plasma membrane"/>
    <property type="evidence" value="ECO:0007669"/>
    <property type="project" value="TreeGrafter"/>
</dbReference>
<feature type="transmembrane region" description="Helical" evidence="6">
    <location>
        <begin position="104"/>
        <end position="126"/>
    </location>
</feature>
<dbReference type="PIRSF" id="PIRSF002419">
    <property type="entry name" value="Tetraspanin"/>
    <property type="match status" value="1"/>
</dbReference>
<gene>
    <name evidence="8" type="ORF">APLA_LOCUS5697</name>
</gene>
<comment type="subcellular location">
    <subcellularLocation>
        <location evidence="1 6">Membrane</location>
        <topology evidence="1 6">Multi-pass membrane protein</topology>
    </subcellularLocation>
</comment>
<feature type="transmembrane region" description="Helical" evidence="6">
    <location>
        <begin position="229"/>
        <end position="254"/>
    </location>
</feature>
<evidence type="ECO:0000256" key="7">
    <source>
        <dbReference type="SAM" id="MobiDB-lite"/>
    </source>
</evidence>
<feature type="transmembrane region" description="Helical" evidence="6">
    <location>
        <begin position="28"/>
        <end position="49"/>
    </location>
</feature>
<dbReference type="EMBL" id="CADEBC010000483">
    <property type="protein sequence ID" value="CAB3234635.1"/>
    <property type="molecule type" value="Genomic_DNA"/>
</dbReference>
<dbReference type="PRINTS" id="PR00259">
    <property type="entry name" value="TMFOUR"/>
</dbReference>
<evidence type="ECO:0000256" key="2">
    <source>
        <dbReference type="ARBA" id="ARBA00006840"/>
    </source>
</evidence>